<evidence type="ECO:0000259" key="11">
    <source>
        <dbReference type="PROSITE" id="PS50862"/>
    </source>
</evidence>
<keyword evidence="4 9" id="KW-0067">ATP-binding</keyword>
<dbReference type="NCBIfam" id="TIGR00414">
    <property type="entry name" value="serS"/>
    <property type="match status" value="1"/>
</dbReference>
<protein>
    <recommendedName>
        <fullName evidence="1">serine--tRNA ligase</fullName>
        <ecNumber evidence="1">6.1.1.11</ecNumber>
    </recommendedName>
    <alternativeName>
        <fullName evidence="6">Seryl-tRNA synthetase</fullName>
    </alternativeName>
    <alternativeName>
        <fullName evidence="7">Seryl-tRNA(Ser) synthetase</fullName>
    </alternativeName>
</protein>
<evidence type="ECO:0000256" key="1">
    <source>
        <dbReference type="ARBA" id="ARBA00012840"/>
    </source>
</evidence>
<dbReference type="GO" id="GO:0005524">
    <property type="term" value="F:ATP binding"/>
    <property type="evidence" value="ECO:0007669"/>
    <property type="project" value="UniProtKB-KW"/>
</dbReference>
<dbReference type="InterPro" id="IPR015866">
    <property type="entry name" value="Ser-tRNA-synth_1_N"/>
</dbReference>
<feature type="binding site" evidence="9">
    <location>
        <begin position="367"/>
        <end position="370"/>
    </location>
    <ligand>
        <name>ATP</name>
        <dbReference type="ChEBI" id="CHEBI:30616"/>
    </ligand>
</feature>
<evidence type="ECO:0000256" key="2">
    <source>
        <dbReference type="ARBA" id="ARBA00022598"/>
    </source>
</evidence>
<feature type="binding site" evidence="8">
    <location>
        <position position="320"/>
    </location>
    <ligand>
        <name>L-serine</name>
        <dbReference type="ChEBI" id="CHEBI:33384"/>
    </ligand>
</feature>
<dbReference type="InterPro" id="IPR002317">
    <property type="entry name" value="Ser-tRNA-ligase_type_1"/>
</dbReference>
<feature type="region of interest" description="Disordered" evidence="10">
    <location>
        <begin position="189"/>
        <end position="218"/>
    </location>
</feature>
<dbReference type="PROSITE" id="PS50862">
    <property type="entry name" value="AA_TRNA_LIGASE_II"/>
    <property type="match status" value="1"/>
</dbReference>
<evidence type="ECO:0000256" key="5">
    <source>
        <dbReference type="ARBA" id="ARBA00023146"/>
    </source>
</evidence>
<feature type="site" description="Important for serine binding" evidence="8">
    <location>
        <position position="480"/>
    </location>
</feature>
<feature type="binding site" evidence="8">
    <location>
        <position position="478"/>
    </location>
    <ligand>
        <name>L-serine</name>
        <dbReference type="ChEBI" id="CHEBI:33384"/>
    </ligand>
</feature>
<dbReference type="GO" id="GO:0004828">
    <property type="term" value="F:serine-tRNA ligase activity"/>
    <property type="evidence" value="ECO:0007669"/>
    <property type="project" value="UniProtKB-EC"/>
</dbReference>
<evidence type="ECO:0000256" key="3">
    <source>
        <dbReference type="ARBA" id="ARBA00022741"/>
    </source>
</evidence>
<dbReference type="Proteomes" id="UP000521872">
    <property type="component" value="Unassembled WGS sequence"/>
</dbReference>
<dbReference type="Gene3D" id="1.10.287.40">
    <property type="entry name" value="Serine-tRNA synthetase, tRNA binding domain"/>
    <property type="match status" value="1"/>
</dbReference>
<dbReference type="Pfam" id="PF00587">
    <property type="entry name" value="tRNA-synt_2b"/>
    <property type="match status" value="1"/>
</dbReference>
<dbReference type="Pfam" id="PF02403">
    <property type="entry name" value="Seryl_tRNA_N"/>
    <property type="match status" value="1"/>
</dbReference>
<dbReference type="AlphaFoldDB" id="A0A8H4R7T8"/>
<feature type="binding site" evidence="9">
    <location>
        <begin position="438"/>
        <end position="441"/>
    </location>
    <ligand>
        <name>ATP</name>
        <dbReference type="ChEBI" id="CHEBI:30616"/>
    </ligand>
</feature>
<dbReference type="EMBL" id="JAACJL010000001">
    <property type="protein sequence ID" value="KAF4623958.1"/>
    <property type="molecule type" value="Genomic_DNA"/>
</dbReference>
<reference evidence="12 13" key="1">
    <citation type="submission" date="2019-12" db="EMBL/GenBank/DDBJ databases">
        <authorList>
            <person name="Floudas D."/>
            <person name="Bentzer J."/>
            <person name="Ahren D."/>
            <person name="Johansson T."/>
            <person name="Persson P."/>
            <person name="Tunlid A."/>
        </authorList>
    </citation>
    <scope>NUCLEOTIDE SEQUENCE [LARGE SCALE GENOMIC DNA]</scope>
    <source>
        <strain evidence="12 13">CBS 102.39</strain>
    </source>
</reference>
<keyword evidence="3" id="KW-0547">Nucleotide-binding</keyword>
<evidence type="ECO:0000256" key="7">
    <source>
        <dbReference type="ARBA" id="ARBA00034892"/>
    </source>
</evidence>
<evidence type="ECO:0000313" key="13">
    <source>
        <dbReference type="Proteomes" id="UP000521872"/>
    </source>
</evidence>
<organism evidence="12 13">
    <name type="scientific">Agrocybe pediades</name>
    <dbReference type="NCBI Taxonomy" id="84607"/>
    <lineage>
        <taxon>Eukaryota</taxon>
        <taxon>Fungi</taxon>
        <taxon>Dikarya</taxon>
        <taxon>Basidiomycota</taxon>
        <taxon>Agaricomycotina</taxon>
        <taxon>Agaricomycetes</taxon>
        <taxon>Agaricomycetidae</taxon>
        <taxon>Agaricales</taxon>
        <taxon>Agaricineae</taxon>
        <taxon>Strophariaceae</taxon>
        <taxon>Agrocybe</taxon>
    </lineage>
</organism>
<evidence type="ECO:0000256" key="8">
    <source>
        <dbReference type="PIRSR" id="PIRSR001529-1"/>
    </source>
</evidence>
<feature type="binding site" evidence="8">
    <location>
        <position position="351"/>
    </location>
    <ligand>
        <name>L-serine</name>
        <dbReference type="ChEBI" id="CHEBI:33384"/>
    </ligand>
</feature>
<dbReference type="GO" id="GO:0006434">
    <property type="term" value="P:seryl-tRNA aminoacylation"/>
    <property type="evidence" value="ECO:0007669"/>
    <property type="project" value="InterPro"/>
</dbReference>
<feature type="domain" description="Aminoacyl-transfer RNA synthetases class-II family profile" evidence="11">
    <location>
        <begin position="219"/>
        <end position="510"/>
    </location>
</feature>
<dbReference type="InterPro" id="IPR045864">
    <property type="entry name" value="aa-tRNA-synth_II/BPL/LPL"/>
</dbReference>
<accession>A0A8H4R7T8</accession>
<dbReference type="PIRSF" id="PIRSF001529">
    <property type="entry name" value="Ser-tRNA-synth_IIa"/>
    <property type="match status" value="1"/>
</dbReference>
<feature type="region of interest" description="Disordered" evidence="10">
    <location>
        <begin position="122"/>
        <end position="157"/>
    </location>
</feature>
<keyword evidence="2" id="KW-0436">Ligase</keyword>
<dbReference type="InterPro" id="IPR042103">
    <property type="entry name" value="SerRS_1_N_sf"/>
</dbReference>
<dbReference type="SUPFAM" id="SSF55681">
    <property type="entry name" value="Class II aaRS and biotin synthetases"/>
    <property type="match status" value="1"/>
</dbReference>
<proteinExistence type="predicted"/>
<comment type="caution">
    <text evidence="12">The sequence shown here is derived from an EMBL/GenBank/DDBJ whole genome shotgun (WGS) entry which is preliminary data.</text>
</comment>
<dbReference type="SUPFAM" id="SSF46589">
    <property type="entry name" value="tRNA-binding arm"/>
    <property type="match status" value="1"/>
</dbReference>
<name>A0A8H4R7T8_9AGAR</name>
<evidence type="ECO:0000256" key="10">
    <source>
        <dbReference type="SAM" id="MobiDB-lite"/>
    </source>
</evidence>
<dbReference type="Gene3D" id="3.30.930.10">
    <property type="entry name" value="Bira Bifunctional Protein, Domain 2"/>
    <property type="match status" value="1"/>
</dbReference>
<evidence type="ECO:0000256" key="4">
    <source>
        <dbReference type="ARBA" id="ARBA00022840"/>
    </source>
</evidence>
<evidence type="ECO:0000256" key="9">
    <source>
        <dbReference type="PIRSR" id="PIRSR001529-2"/>
    </source>
</evidence>
<dbReference type="PANTHER" id="PTHR11778">
    <property type="entry name" value="SERYL-TRNA SYNTHETASE"/>
    <property type="match status" value="1"/>
</dbReference>
<dbReference type="InterPro" id="IPR006195">
    <property type="entry name" value="aa-tRNA-synth_II"/>
</dbReference>
<evidence type="ECO:0000256" key="6">
    <source>
        <dbReference type="ARBA" id="ARBA00031113"/>
    </source>
</evidence>
<feature type="binding site" evidence="8">
    <location>
        <position position="374"/>
    </location>
    <ligand>
        <name>L-serine</name>
        <dbReference type="ChEBI" id="CHEBI:33384"/>
    </ligand>
</feature>
<keyword evidence="13" id="KW-1185">Reference proteome</keyword>
<dbReference type="InterPro" id="IPR002314">
    <property type="entry name" value="aa-tRNA-synt_IIb"/>
</dbReference>
<dbReference type="InterPro" id="IPR010978">
    <property type="entry name" value="tRNA-bd_arm"/>
</dbReference>
<feature type="binding site" evidence="9">
    <location>
        <begin position="351"/>
        <end position="353"/>
    </location>
    <ligand>
        <name>ATP</name>
        <dbReference type="ChEBI" id="CHEBI:30616"/>
    </ligand>
</feature>
<evidence type="ECO:0000313" key="12">
    <source>
        <dbReference type="EMBL" id="KAF4623958.1"/>
    </source>
</evidence>
<keyword evidence="5" id="KW-0030">Aminoacyl-tRNA synthetase</keyword>
<dbReference type="EC" id="6.1.1.11" evidence="1"/>
<gene>
    <name evidence="12" type="ORF">D9613_002191</name>
</gene>
<feature type="compositionally biased region" description="Basic and acidic residues" evidence="10">
    <location>
        <begin position="137"/>
        <end position="157"/>
    </location>
</feature>
<dbReference type="PRINTS" id="PR00981">
    <property type="entry name" value="TRNASYNTHSER"/>
</dbReference>
<sequence>MSQLSHRECLGRFSAAKSIQVGGQSIEYFCVEFVPPAPQMFSLSHTRRTVSCLNSFSPSRQRTSVCAYSTKLPASELPPPRLDYRSISENVTSKSLNALNRKTRLPNDAVASVARAHSESKRISSELNAKRNARSAIGERVKRSADNAEREAALSEASKVKAEVKELEARLDTAEQECLRLALLLPNDTHPDSPLGPESSALTISTHGPKPLPADPKRDHVAVSDRFGLLDLKSASTVTGTSWYFLRHEAALLELALTNYAVSMAIQHGFTPVTTPDVVRYDIAVRCGFQPRDDADPPVSHMYQISPTHTSSPELVLAGTAEIPLAGMFANKVYSSLDLPLKYVGVGHAFRSEAGARSADTRGLYRVHQFTKVELFTVTTAEFSEAMMEDMLSLQKSILERLHIPFKVLDMPTEELGASAFRKYDIEAWMPGRGAWGEVSSLSNCTDYQSRRLHVRYRPQGGSAESVPSRLPFAHTLNGTAAAIPRLIVALLENGAQFDEMGRIVSLRLPTALKPFWLDNKGRDNIVWHDYM</sequence>